<name>A0A098BIK5_9NOCA</name>
<protein>
    <recommendedName>
        <fullName evidence="4">Tryptophan-rich sensory protein</fullName>
    </recommendedName>
</protein>
<dbReference type="InterPro" id="IPR038330">
    <property type="entry name" value="TspO/MBR-related_sf"/>
</dbReference>
<feature type="transmembrane region" description="Helical" evidence="1">
    <location>
        <begin position="163"/>
        <end position="183"/>
    </location>
</feature>
<feature type="transmembrane region" description="Helical" evidence="1">
    <location>
        <begin position="21"/>
        <end position="47"/>
    </location>
</feature>
<feature type="transmembrane region" description="Helical" evidence="1">
    <location>
        <begin position="67"/>
        <end position="88"/>
    </location>
</feature>
<feature type="transmembrane region" description="Helical" evidence="1">
    <location>
        <begin position="100"/>
        <end position="117"/>
    </location>
</feature>
<evidence type="ECO:0000313" key="2">
    <source>
        <dbReference type="EMBL" id="CDZ88539.1"/>
    </source>
</evidence>
<dbReference type="GO" id="GO:0016020">
    <property type="term" value="C:membrane"/>
    <property type="evidence" value="ECO:0007669"/>
    <property type="project" value="UniProtKB-SubCell"/>
</dbReference>
<feature type="transmembrane region" description="Helical" evidence="1">
    <location>
        <begin position="219"/>
        <end position="235"/>
    </location>
</feature>
<accession>A0A098BIK5</accession>
<keyword evidence="1" id="KW-1133">Transmembrane helix</keyword>
<reference evidence="2 3" key="1">
    <citation type="journal article" date="2014" name="Genome Announc.">
        <title>Draft Genome Sequence of Propane- and Butane-Oxidizing Actinobacterium Rhodococcus ruber IEGM 231.</title>
        <authorList>
            <person name="Ivshina I.B."/>
            <person name="Kuyukina M.S."/>
            <person name="Krivoruchko A.V."/>
            <person name="Barbe V."/>
            <person name="Fischer C."/>
        </authorList>
    </citation>
    <scope>NUCLEOTIDE SEQUENCE [LARGE SCALE GENOMIC DNA]</scope>
</reference>
<dbReference type="OrthoDB" id="5189031at2"/>
<feature type="transmembrane region" description="Helical" evidence="1">
    <location>
        <begin position="123"/>
        <end position="142"/>
    </location>
</feature>
<dbReference type="AlphaFoldDB" id="A0A098BIK5"/>
<evidence type="ECO:0000256" key="1">
    <source>
        <dbReference type="SAM" id="Phobius"/>
    </source>
</evidence>
<dbReference type="EMBL" id="CCSD01000053">
    <property type="protein sequence ID" value="CDZ88539.1"/>
    <property type="molecule type" value="Genomic_DNA"/>
</dbReference>
<dbReference type="eggNOG" id="COG1030">
    <property type="taxonomic scope" value="Bacteria"/>
</dbReference>
<keyword evidence="1" id="KW-0472">Membrane</keyword>
<gene>
    <name evidence="2" type="ORF">RHRU231_420088</name>
</gene>
<evidence type="ECO:0000313" key="3">
    <source>
        <dbReference type="Proteomes" id="UP000042997"/>
    </source>
</evidence>
<feature type="transmembrane region" description="Helical" evidence="1">
    <location>
        <begin position="195"/>
        <end position="214"/>
    </location>
</feature>
<dbReference type="Gene3D" id="1.20.1260.100">
    <property type="entry name" value="TspO/MBR protein"/>
    <property type="match status" value="1"/>
</dbReference>
<proteinExistence type="predicted"/>
<dbReference type="RefSeq" id="WP_040271740.1">
    <property type="nucleotide sequence ID" value="NZ_CP129899.1"/>
</dbReference>
<organism evidence="2 3">
    <name type="scientific">Rhodococcus ruber</name>
    <dbReference type="NCBI Taxonomy" id="1830"/>
    <lineage>
        <taxon>Bacteria</taxon>
        <taxon>Bacillati</taxon>
        <taxon>Actinomycetota</taxon>
        <taxon>Actinomycetes</taxon>
        <taxon>Mycobacteriales</taxon>
        <taxon>Nocardiaceae</taxon>
        <taxon>Rhodococcus</taxon>
    </lineage>
</organism>
<sequence length="285" mass="28956">MTTFPASSTTPQATAADRLRVAGVAVSAIAAVALSFLGSGAVVGTPISEVADGALSADATAVAPGGPAFAIWSVIYAGLLALAVWQALPAHHADPRQRALGWWIAASMLLNAAWFLVVQLELLALSVAVIVALLAVLVRIFLGLTRTAPSSRVEAVVVDGTMFLYLGWVAVATVANTAAALRAADVDPFSLGADAWAVIVLVAVAAVSVLLAIAGHGRLAVAAAMAWGLVWIAVARSGDTGFTSVPAAVAAGGAAAVAVLSAVIVRLRTEAARRRRTDTARRRRT</sequence>
<feature type="transmembrane region" description="Helical" evidence="1">
    <location>
        <begin position="247"/>
        <end position="267"/>
    </location>
</feature>
<keyword evidence="1" id="KW-0812">Transmembrane</keyword>
<evidence type="ECO:0008006" key="4">
    <source>
        <dbReference type="Google" id="ProtNLM"/>
    </source>
</evidence>
<dbReference type="Proteomes" id="UP000042997">
    <property type="component" value="Unassembled WGS sequence"/>
</dbReference>